<protein>
    <submittedName>
        <fullName evidence="1">Uncharacterized protein</fullName>
    </submittedName>
</protein>
<dbReference type="AlphaFoldDB" id="A0A2P2PYB6"/>
<evidence type="ECO:0000313" key="1">
    <source>
        <dbReference type="EMBL" id="MBX59741.1"/>
    </source>
</evidence>
<name>A0A2P2PYB6_RHIMU</name>
<proteinExistence type="predicted"/>
<organism evidence="1">
    <name type="scientific">Rhizophora mucronata</name>
    <name type="common">Asiatic mangrove</name>
    <dbReference type="NCBI Taxonomy" id="61149"/>
    <lineage>
        <taxon>Eukaryota</taxon>
        <taxon>Viridiplantae</taxon>
        <taxon>Streptophyta</taxon>
        <taxon>Embryophyta</taxon>
        <taxon>Tracheophyta</taxon>
        <taxon>Spermatophyta</taxon>
        <taxon>Magnoliopsida</taxon>
        <taxon>eudicotyledons</taxon>
        <taxon>Gunneridae</taxon>
        <taxon>Pentapetalae</taxon>
        <taxon>rosids</taxon>
        <taxon>fabids</taxon>
        <taxon>Malpighiales</taxon>
        <taxon>Rhizophoraceae</taxon>
        <taxon>Rhizophora</taxon>
    </lineage>
</organism>
<accession>A0A2P2PYB6</accession>
<dbReference type="EMBL" id="GGEC01079257">
    <property type="protein sequence ID" value="MBX59741.1"/>
    <property type="molecule type" value="Transcribed_RNA"/>
</dbReference>
<sequence>MSRVSRKKAAPFTLQVHCQSTLTDGFNPSRFISCNISSISEKKSFPCSREFARARYTVPAEF</sequence>
<reference evidence="1" key="1">
    <citation type="submission" date="2018-02" db="EMBL/GenBank/DDBJ databases">
        <title>Rhizophora mucronata_Transcriptome.</title>
        <authorList>
            <person name="Meera S.P."/>
            <person name="Sreeshan A."/>
            <person name="Augustine A."/>
        </authorList>
    </citation>
    <scope>NUCLEOTIDE SEQUENCE</scope>
    <source>
        <tissue evidence="1">Leaf</tissue>
    </source>
</reference>